<name>F4RKF8_MELLP</name>
<sequence>MIVFFPVMIIGAGAGLGTLVGEGGGVGSAGGSISDGGVGPGDDAEASGLDETRTGETGDRGYESPDLASRYVACLRGGVVLIDGSGTTVGVDLSWDCRGEWMEPLKGIRTLGYCGEGGVDESSCDGSGIGSEL</sequence>
<evidence type="ECO:0000313" key="4">
    <source>
        <dbReference type="Proteomes" id="UP000001072"/>
    </source>
</evidence>
<feature type="compositionally biased region" description="Basic and acidic residues" evidence="1">
    <location>
        <begin position="50"/>
        <end position="63"/>
    </location>
</feature>
<organism evidence="4">
    <name type="scientific">Melampsora larici-populina (strain 98AG31 / pathotype 3-4-7)</name>
    <name type="common">Poplar leaf rust fungus</name>
    <dbReference type="NCBI Taxonomy" id="747676"/>
    <lineage>
        <taxon>Eukaryota</taxon>
        <taxon>Fungi</taxon>
        <taxon>Dikarya</taxon>
        <taxon>Basidiomycota</taxon>
        <taxon>Pucciniomycotina</taxon>
        <taxon>Pucciniomycetes</taxon>
        <taxon>Pucciniales</taxon>
        <taxon>Melampsoraceae</taxon>
        <taxon>Melampsora</taxon>
    </lineage>
</organism>
<dbReference type="GeneID" id="18922811"/>
<dbReference type="RefSeq" id="XP_007409631.1">
    <property type="nucleotide sequence ID" value="XM_007409569.1"/>
</dbReference>
<dbReference type="HOGENOM" id="CLU_1907157_0_0_1"/>
<evidence type="ECO:0000256" key="1">
    <source>
        <dbReference type="SAM" id="MobiDB-lite"/>
    </source>
</evidence>
<dbReference type="KEGG" id="mlr:MELLADRAFT_106114"/>
<dbReference type="Proteomes" id="UP000001072">
    <property type="component" value="Unassembled WGS sequence"/>
</dbReference>
<evidence type="ECO:0008006" key="5">
    <source>
        <dbReference type="Google" id="ProtNLM"/>
    </source>
</evidence>
<accession>F4RKF8</accession>
<evidence type="ECO:0000256" key="2">
    <source>
        <dbReference type="SAM" id="SignalP"/>
    </source>
</evidence>
<evidence type="ECO:0000313" key="3">
    <source>
        <dbReference type="EMBL" id="EGG07189.1"/>
    </source>
</evidence>
<proteinExistence type="predicted"/>
<dbReference type="AlphaFoldDB" id="F4RKF8"/>
<dbReference type="InParanoid" id="F4RKF8"/>
<feature type="region of interest" description="Disordered" evidence="1">
    <location>
        <begin position="31"/>
        <end position="63"/>
    </location>
</feature>
<dbReference type="EMBL" id="GL883105">
    <property type="protein sequence ID" value="EGG07189.1"/>
    <property type="molecule type" value="Genomic_DNA"/>
</dbReference>
<keyword evidence="4" id="KW-1185">Reference proteome</keyword>
<keyword evidence="2" id="KW-0732">Signal</keyword>
<gene>
    <name evidence="3" type="ORF">MELLADRAFT_106114</name>
</gene>
<reference evidence="4" key="1">
    <citation type="journal article" date="2011" name="Proc. Natl. Acad. Sci. U.S.A.">
        <title>Obligate biotrophy features unraveled by the genomic analysis of rust fungi.</title>
        <authorList>
            <person name="Duplessis S."/>
            <person name="Cuomo C.A."/>
            <person name="Lin Y.-C."/>
            <person name="Aerts A."/>
            <person name="Tisserant E."/>
            <person name="Veneault-Fourrey C."/>
            <person name="Joly D.L."/>
            <person name="Hacquard S."/>
            <person name="Amselem J."/>
            <person name="Cantarel B.L."/>
            <person name="Chiu R."/>
            <person name="Coutinho P.M."/>
            <person name="Feau N."/>
            <person name="Field M."/>
            <person name="Frey P."/>
            <person name="Gelhaye E."/>
            <person name="Goldberg J."/>
            <person name="Grabherr M.G."/>
            <person name="Kodira C.D."/>
            <person name="Kohler A."/>
            <person name="Kuees U."/>
            <person name="Lindquist E.A."/>
            <person name="Lucas S.M."/>
            <person name="Mago R."/>
            <person name="Mauceli E."/>
            <person name="Morin E."/>
            <person name="Murat C."/>
            <person name="Pangilinan J.L."/>
            <person name="Park R."/>
            <person name="Pearson M."/>
            <person name="Quesneville H."/>
            <person name="Rouhier N."/>
            <person name="Sakthikumar S."/>
            <person name="Salamov A.A."/>
            <person name="Schmutz J."/>
            <person name="Selles B."/>
            <person name="Shapiro H."/>
            <person name="Tanguay P."/>
            <person name="Tuskan G.A."/>
            <person name="Henrissat B."/>
            <person name="Van de Peer Y."/>
            <person name="Rouze P."/>
            <person name="Ellis J.G."/>
            <person name="Dodds P.N."/>
            <person name="Schein J.E."/>
            <person name="Zhong S."/>
            <person name="Hamelin R.C."/>
            <person name="Grigoriev I.V."/>
            <person name="Szabo L.J."/>
            <person name="Martin F."/>
        </authorList>
    </citation>
    <scope>NUCLEOTIDE SEQUENCE [LARGE SCALE GENOMIC DNA]</scope>
    <source>
        <strain evidence="4">98AG31 / pathotype 3-4-7</strain>
    </source>
</reference>
<dbReference type="VEuPathDB" id="FungiDB:MELLADRAFT_106114"/>
<protein>
    <recommendedName>
        <fullName evidence="5">Secreted protein</fullName>
    </recommendedName>
</protein>
<feature type="signal peptide" evidence="2">
    <location>
        <begin position="1"/>
        <end position="15"/>
    </location>
</feature>
<feature type="compositionally biased region" description="Gly residues" evidence="1">
    <location>
        <begin position="31"/>
        <end position="40"/>
    </location>
</feature>
<feature type="chain" id="PRO_5012926360" description="Secreted protein" evidence="2">
    <location>
        <begin position="16"/>
        <end position="133"/>
    </location>
</feature>